<name>A0A2M3ZPY4_9DIPT</name>
<dbReference type="EMBL" id="GGFM01009855">
    <property type="protein sequence ID" value="MBW30606.1"/>
    <property type="molecule type" value="Transcribed_RNA"/>
</dbReference>
<evidence type="ECO:0000313" key="1">
    <source>
        <dbReference type="EMBL" id="MBW30606.1"/>
    </source>
</evidence>
<reference evidence="1" key="1">
    <citation type="submission" date="2018-01" db="EMBL/GenBank/DDBJ databases">
        <title>An insight into the sialome of Amazonian anophelines.</title>
        <authorList>
            <person name="Ribeiro J.M."/>
            <person name="Scarpassa V."/>
            <person name="Calvo E."/>
        </authorList>
    </citation>
    <scope>NUCLEOTIDE SEQUENCE</scope>
    <source>
        <tissue evidence="1">Salivary glands</tissue>
    </source>
</reference>
<accession>A0A2M3ZPY4</accession>
<proteinExistence type="predicted"/>
<sequence>MRTILSRMVTIARRLINTVWGEYSCCCSPWSQSGYMLWRGRSVRTLLKMINMDPPPPKRCKKPVYDQKKPLSYPIL</sequence>
<dbReference type="AlphaFoldDB" id="A0A2M3ZPY4"/>
<protein>
    <submittedName>
        <fullName evidence="1">Putative secreted peptide</fullName>
    </submittedName>
</protein>
<organism evidence="1">
    <name type="scientific">Anopheles braziliensis</name>
    <dbReference type="NCBI Taxonomy" id="58242"/>
    <lineage>
        <taxon>Eukaryota</taxon>
        <taxon>Metazoa</taxon>
        <taxon>Ecdysozoa</taxon>
        <taxon>Arthropoda</taxon>
        <taxon>Hexapoda</taxon>
        <taxon>Insecta</taxon>
        <taxon>Pterygota</taxon>
        <taxon>Neoptera</taxon>
        <taxon>Endopterygota</taxon>
        <taxon>Diptera</taxon>
        <taxon>Nematocera</taxon>
        <taxon>Culicoidea</taxon>
        <taxon>Culicidae</taxon>
        <taxon>Anophelinae</taxon>
        <taxon>Anopheles</taxon>
    </lineage>
</organism>